<dbReference type="Pfam" id="PF04183">
    <property type="entry name" value="IucA_IucC"/>
    <property type="match status" value="1"/>
</dbReference>
<comment type="pathway">
    <text evidence="1">Siderophore biosynthesis.</text>
</comment>
<dbReference type="InterPro" id="IPR037455">
    <property type="entry name" value="LucA/IucC-like"/>
</dbReference>
<gene>
    <name evidence="5" type="ORF">G9U51_07440</name>
</gene>
<evidence type="ECO:0000256" key="2">
    <source>
        <dbReference type="ARBA" id="ARBA00007832"/>
    </source>
</evidence>
<dbReference type="EMBL" id="JAAOIV010000004">
    <property type="protein sequence ID" value="NHN55613.1"/>
    <property type="molecule type" value="Genomic_DNA"/>
</dbReference>
<dbReference type="Pfam" id="PF06276">
    <property type="entry name" value="FhuF"/>
    <property type="match status" value="1"/>
</dbReference>
<dbReference type="PANTHER" id="PTHR34384">
    <property type="entry name" value="L-2,3-DIAMINOPROPANOATE--CITRATE LIGASE"/>
    <property type="match status" value="1"/>
</dbReference>
<evidence type="ECO:0000259" key="3">
    <source>
        <dbReference type="Pfam" id="PF04183"/>
    </source>
</evidence>
<comment type="similarity">
    <text evidence="2">Belongs to the IucA/IucC family.</text>
</comment>
<dbReference type="Gene3D" id="6.10.250.3370">
    <property type="match status" value="1"/>
</dbReference>
<feature type="domain" description="Aerobactin siderophore biosynthesis IucA/IucC-like C-terminal" evidence="4">
    <location>
        <begin position="413"/>
        <end position="567"/>
    </location>
</feature>
<sequence length="602" mass="66398">MNPYPSPPSAAAAHYRPDAWDAANRILLAKALCEFAHERLIEPAPDPDAPGWFTVTSDDGTPAYRFAARRMPLRHWQIDPGSITCDGGRLDAVGFVLGLREALGLGPDMLPAYLEEISSTLSSLSFKLSLPQPSAADLVTADFQTVEAAMLAGHPCFVANSGRIGFGAHESQAFAPEAARDVRLIWLAAHRSHADFSSCRDTTYADFLRAELGPQREQFDADLRDRGLDPDDYLLIPVHPWQWWNRLSITFAADIAQDRLVPLGESRDVYQAQQSVRTFFNRTRQDRHYVKTAVSVVNMGFVRGLSAAYMAATPAINDWLADLFASDATLRATGALLIRERAAIGYHPEAYEAATPAGSPYRKMLAALWRESPVPLLEPDRRLATMAALLHRDPDGQSYAAALIAHAGVAPTTWLRSYLDAYLQPLLHALYRYGLAFMPHGENVILVLHQGNVERVILKDLAEEIVVMRPDTHLPTEAERVRAQVPSDLQALSIFTDVFDCFFRHLAALLNADGVLPWDDFWRTVADVVADYQAAHPELADRYDLFAAQFPLSCLNRLQLRDNRQMVDLADPAGALQLLGTLDNPLAAHAPVSAVSPVSAGR</sequence>
<protein>
    <submittedName>
        <fullName evidence="5">IucA/IucC family siderophore biosynthesis protein</fullName>
    </submittedName>
</protein>
<dbReference type="Gene3D" id="1.10.510.40">
    <property type="match status" value="1"/>
</dbReference>
<proteinExistence type="inferred from homology"/>
<evidence type="ECO:0000256" key="1">
    <source>
        <dbReference type="ARBA" id="ARBA00004924"/>
    </source>
</evidence>
<dbReference type="GO" id="GO:0019290">
    <property type="term" value="P:siderophore biosynthetic process"/>
    <property type="evidence" value="ECO:0007669"/>
    <property type="project" value="InterPro"/>
</dbReference>
<name>A0A967AZM1_9MICO</name>
<dbReference type="AlphaFoldDB" id="A0A967AZM1"/>
<keyword evidence="6" id="KW-1185">Reference proteome</keyword>
<dbReference type="GO" id="GO:0016881">
    <property type="term" value="F:acid-amino acid ligase activity"/>
    <property type="evidence" value="ECO:0007669"/>
    <property type="project" value="UniProtKB-ARBA"/>
</dbReference>
<accession>A0A967AZM1</accession>
<dbReference type="RefSeq" id="WP_166195455.1">
    <property type="nucleotide sequence ID" value="NZ_JAAOIV010000004.1"/>
</dbReference>
<dbReference type="InterPro" id="IPR022770">
    <property type="entry name" value="IucA/IucC-like_C"/>
</dbReference>
<evidence type="ECO:0000313" key="5">
    <source>
        <dbReference type="EMBL" id="NHN55613.1"/>
    </source>
</evidence>
<dbReference type="PANTHER" id="PTHR34384:SF6">
    <property type="entry name" value="STAPHYLOFERRIN B SYNTHASE"/>
    <property type="match status" value="1"/>
</dbReference>
<dbReference type="Proteomes" id="UP000744769">
    <property type="component" value="Unassembled WGS sequence"/>
</dbReference>
<organism evidence="5 6">
    <name type="scientific">Metallococcus carri</name>
    <dbReference type="NCBI Taxonomy" id="1656884"/>
    <lineage>
        <taxon>Bacteria</taxon>
        <taxon>Bacillati</taxon>
        <taxon>Actinomycetota</taxon>
        <taxon>Actinomycetes</taxon>
        <taxon>Micrococcales</taxon>
        <taxon>Dermacoccaceae</taxon>
        <taxon>Metallococcus</taxon>
    </lineage>
</organism>
<dbReference type="Gene3D" id="3.30.310.280">
    <property type="match status" value="1"/>
</dbReference>
<reference evidence="5" key="1">
    <citation type="submission" date="2020-03" db="EMBL/GenBank/DDBJ databases">
        <title>Draft sequencing of Calidifontibacter sp. DB0510.</title>
        <authorList>
            <person name="Kim D.-U."/>
        </authorList>
    </citation>
    <scope>NUCLEOTIDE SEQUENCE</scope>
    <source>
        <strain evidence="5">DB0510</strain>
    </source>
</reference>
<evidence type="ECO:0000259" key="4">
    <source>
        <dbReference type="Pfam" id="PF06276"/>
    </source>
</evidence>
<dbReference type="InterPro" id="IPR007310">
    <property type="entry name" value="Aerobactin_biosyn_IucA/IucC_N"/>
</dbReference>
<evidence type="ECO:0000313" key="6">
    <source>
        <dbReference type="Proteomes" id="UP000744769"/>
    </source>
</evidence>
<comment type="caution">
    <text evidence="5">The sequence shown here is derived from an EMBL/GenBank/DDBJ whole genome shotgun (WGS) entry which is preliminary data.</text>
</comment>
<feature type="domain" description="Aerobactin siderophore biosynthesis IucA/IucC N-terminal" evidence="3">
    <location>
        <begin position="142"/>
        <end position="391"/>
    </location>
</feature>